<sequence length="96" mass="10114">MEQATLLQIARLRTLAARKGKPFDVARFATDRAFAQATLNALLDSEDEELLVAGLSMLDALGMTAGLTSSEHTPPPTSAPPPPAAVAPGKYVGRLR</sequence>
<dbReference type="Proteomes" id="UP001606301">
    <property type="component" value="Unassembled WGS sequence"/>
</dbReference>
<keyword evidence="3" id="KW-1185">Reference proteome</keyword>
<name>A0ABW7FKC3_9BURK</name>
<evidence type="ECO:0000313" key="2">
    <source>
        <dbReference type="EMBL" id="MFG6441792.1"/>
    </source>
</evidence>
<feature type="compositionally biased region" description="Pro residues" evidence="1">
    <location>
        <begin position="73"/>
        <end position="85"/>
    </location>
</feature>
<evidence type="ECO:0000256" key="1">
    <source>
        <dbReference type="SAM" id="MobiDB-lite"/>
    </source>
</evidence>
<reference evidence="2 3" key="1">
    <citation type="submission" date="2024-08" db="EMBL/GenBank/DDBJ databases">
        <authorList>
            <person name="Lu H."/>
        </authorList>
    </citation>
    <scope>NUCLEOTIDE SEQUENCE [LARGE SCALE GENOMIC DNA]</scope>
    <source>
        <strain evidence="2 3">LKC17W</strain>
    </source>
</reference>
<proteinExistence type="predicted"/>
<comment type="caution">
    <text evidence="2">The sequence shown here is derived from an EMBL/GenBank/DDBJ whole genome shotgun (WGS) entry which is preliminary data.</text>
</comment>
<protein>
    <recommendedName>
        <fullName evidence="4">XRE family transcriptional regulator</fullName>
    </recommendedName>
</protein>
<accession>A0ABW7FKC3</accession>
<organism evidence="2 3">
    <name type="scientific">Pelomonas margarita</name>
    <dbReference type="NCBI Taxonomy" id="3299031"/>
    <lineage>
        <taxon>Bacteria</taxon>
        <taxon>Pseudomonadati</taxon>
        <taxon>Pseudomonadota</taxon>
        <taxon>Betaproteobacteria</taxon>
        <taxon>Burkholderiales</taxon>
        <taxon>Sphaerotilaceae</taxon>
        <taxon>Roseateles</taxon>
    </lineage>
</organism>
<evidence type="ECO:0000313" key="3">
    <source>
        <dbReference type="Proteomes" id="UP001606301"/>
    </source>
</evidence>
<dbReference type="RefSeq" id="WP_394398393.1">
    <property type="nucleotide sequence ID" value="NZ_JBIGHW010000007.1"/>
</dbReference>
<feature type="region of interest" description="Disordered" evidence="1">
    <location>
        <begin position="66"/>
        <end position="96"/>
    </location>
</feature>
<evidence type="ECO:0008006" key="4">
    <source>
        <dbReference type="Google" id="ProtNLM"/>
    </source>
</evidence>
<dbReference type="EMBL" id="JBIGHW010000007">
    <property type="protein sequence ID" value="MFG6441792.1"/>
    <property type="molecule type" value="Genomic_DNA"/>
</dbReference>
<gene>
    <name evidence="2" type="ORF">ACG0Z3_13995</name>
</gene>